<dbReference type="AlphaFoldDB" id="A0A2Z6QX26"/>
<proteinExistence type="predicted"/>
<keyword evidence="2" id="KW-1185">Reference proteome</keyword>
<comment type="caution">
    <text evidence="1">The sequence shown here is derived from an EMBL/GenBank/DDBJ whole genome shotgun (WGS) entry which is preliminary data.</text>
</comment>
<evidence type="ECO:0000313" key="1">
    <source>
        <dbReference type="EMBL" id="GBB84796.1"/>
    </source>
</evidence>
<reference evidence="1 2" key="1">
    <citation type="submission" date="2017-11" db="EMBL/GenBank/DDBJ databases">
        <title>The genome of Rhizophagus clarus HR1 reveals common genetic basis of auxotrophy among arbuscular mycorrhizal fungi.</title>
        <authorList>
            <person name="Kobayashi Y."/>
        </authorList>
    </citation>
    <scope>NUCLEOTIDE SEQUENCE [LARGE SCALE GENOMIC DNA]</scope>
    <source>
        <strain evidence="1 2">HR1</strain>
    </source>
</reference>
<sequence>MKTQRQVNVSLISPGELVETIHYGPYSHYWWHLLPNFNKDNEDNKETAYFSIRVSQKSKVTLNEHEFIVTVVVENTHALFISKIEETSYTLEIYQNQECKRIIKDESPINIWKNLGLIKKFNGNQLFGIDNNMIQSLNQKQKAPTCSPREWEDYSIMLLLFNYHLKRRTITDIDWHQLFVKWKKQVSPLIELNNELQEIYSEDYQFSSRELEADPKQDSALLAQLYQMGILANNSIQTFWQCFNQALNDNKKNYDGKRRILSIISDDFTYDKLQENLGVGQHTIFESRKYARINSYRAPVLDKPIFYRTKLTSEQLQQFELFFSTKKHVNMSSYKTDNKSGLPVLYLQDYKQAL</sequence>
<evidence type="ECO:0000313" key="2">
    <source>
        <dbReference type="Proteomes" id="UP000247702"/>
    </source>
</evidence>
<protein>
    <submittedName>
        <fullName evidence="1">Uncharacterized protein</fullName>
    </submittedName>
</protein>
<dbReference type="Proteomes" id="UP000247702">
    <property type="component" value="Unassembled WGS sequence"/>
</dbReference>
<name>A0A2Z6QX26_9GLOM</name>
<gene>
    <name evidence="1" type="ORF">RclHR1_11370001</name>
</gene>
<accession>A0A2Z6QX26</accession>
<organism evidence="1 2">
    <name type="scientific">Rhizophagus clarus</name>
    <dbReference type="NCBI Taxonomy" id="94130"/>
    <lineage>
        <taxon>Eukaryota</taxon>
        <taxon>Fungi</taxon>
        <taxon>Fungi incertae sedis</taxon>
        <taxon>Mucoromycota</taxon>
        <taxon>Glomeromycotina</taxon>
        <taxon>Glomeromycetes</taxon>
        <taxon>Glomerales</taxon>
        <taxon>Glomeraceae</taxon>
        <taxon>Rhizophagus</taxon>
    </lineage>
</organism>
<dbReference type="EMBL" id="BEXD01000155">
    <property type="protein sequence ID" value="GBB84796.1"/>
    <property type="molecule type" value="Genomic_DNA"/>
</dbReference>